<feature type="region of interest" description="Disordered" evidence="1">
    <location>
        <begin position="1"/>
        <end position="112"/>
    </location>
</feature>
<feature type="compositionally biased region" description="Basic and acidic residues" evidence="1">
    <location>
        <begin position="60"/>
        <end position="83"/>
    </location>
</feature>
<organism evidence="2 3">
    <name type="scientific">Nocardia sputorum</name>
    <dbReference type="NCBI Taxonomy" id="2984338"/>
    <lineage>
        <taxon>Bacteria</taxon>
        <taxon>Bacillati</taxon>
        <taxon>Actinomycetota</taxon>
        <taxon>Actinomycetes</taxon>
        <taxon>Mycobacteriales</taxon>
        <taxon>Nocardiaceae</taxon>
        <taxon>Nocardia</taxon>
    </lineage>
</organism>
<protein>
    <submittedName>
        <fullName evidence="2">Uncharacterized protein</fullName>
    </submittedName>
</protein>
<feature type="compositionally biased region" description="Basic and acidic residues" evidence="1">
    <location>
        <begin position="10"/>
        <end position="20"/>
    </location>
</feature>
<evidence type="ECO:0000256" key="1">
    <source>
        <dbReference type="SAM" id="MobiDB-lite"/>
    </source>
</evidence>
<reference evidence="2 3" key="1">
    <citation type="submission" date="2022-11" db="EMBL/GenBank/DDBJ databases">
        <title>Genome Sequencing of Nocardia sp. ON39_IFM12276 and assembly.</title>
        <authorList>
            <person name="Shimojima M."/>
            <person name="Toyokawa M."/>
            <person name="Uesaka K."/>
        </authorList>
    </citation>
    <scope>NUCLEOTIDE SEQUENCE [LARGE SCALE GENOMIC DNA]</scope>
    <source>
        <strain evidence="2 3">IFM 12276</strain>
    </source>
</reference>
<evidence type="ECO:0000313" key="2">
    <source>
        <dbReference type="EMBL" id="BDU03558.1"/>
    </source>
</evidence>
<keyword evidence="3" id="KW-1185">Reference proteome</keyword>
<accession>A0ABN6UE26</accession>
<name>A0ABN6UE26_9NOCA</name>
<dbReference type="Proteomes" id="UP001317870">
    <property type="component" value="Chromosome"/>
</dbReference>
<gene>
    <name evidence="2" type="ORF">IFM12276_65860</name>
</gene>
<sequence length="112" mass="12883">MEEQSGYQSGEHDNRHRDDLPGPPALSADQIQRFDRPHRQGHTQQNPADHQADELIGDGRITDERRPFEMDTQEHRNTEDSPRQRRATRRGGGVPGCIDRNLPPIQDNGRER</sequence>
<dbReference type="EMBL" id="AP026978">
    <property type="protein sequence ID" value="BDU03558.1"/>
    <property type="molecule type" value="Genomic_DNA"/>
</dbReference>
<proteinExistence type="predicted"/>
<evidence type="ECO:0000313" key="3">
    <source>
        <dbReference type="Proteomes" id="UP001317870"/>
    </source>
</evidence>